<evidence type="ECO:0000313" key="2">
    <source>
        <dbReference type="Proteomes" id="UP000031390"/>
    </source>
</evidence>
<reference evidence="1 2" key="1">
    <citation type="submission" date="2014-12" db="EMBL/GenBank/DDBJ databases">
        <title>Genome sequence of Morococcus cerebrosus.</title>
        <authorList>
            <person name="Shin S.-K."/>
            <person name="Yi H."/>
        </authorList>
    </citation>
    <scope>NUCLEOTIDE SEQUENCE [LARGE SCALE GENOMIC DNA]</scope>
    <source>
        <strain evidence="1 2">CIP 81.93</strain>
    </source>
</reference>
<name>A0A0C1GMM9_9NEIS</name>
<dbReference type="Proteomes" id="UP000031390">
    <property type="component" value="Unassembled WGS sequence"/>
</dbReference>
<protein>
    <submittedName>
        <fullName evidence="1">Uncharacterized protein</fullName>
    </submittedName>
</protein>
<dbReference type="AlphaFoldDB" id="A0A0C1GMM9"/>
<gene>
    <name evidence="1" type="ORF">MCC93_19150</name>
</gene>
<accession>A0A0C1GMM9</accession>
<organism evidence="1 2">
    <name type="scientific">Morococcus cerebrosus</name>
    <dbReference type="NCBI Taxonomy" id="1056807"/>
    <lineage>
        <taxon>Bacteria</taxon>
        <taxon>Pseudomonadati</taxon>
        <taxon>Pseudomonadota</taxon>
        <taxon>Betaproteobacteria</taxon>
        <taxon>Neisseriales</taxon>
        <taxon>Neisseriaceae</taxon>
        <taxon>Morococcus</taxon>
    </lineage>
</organism>
<dbReference type="EMBL" id="JUFZ01000091">
    <property type="protein sequence ID" value="KIC06676.1"/>
    <property type="molecule type" value="Genomic_DNA"/>
</dbReference>
<evidence type="ECO:0000313" key="1">
    <source>
        <dbReference type="EMBL" id="KIC06676.1"/>
    </source>
</evidence>
<comment type="caution">
    <text evidence="1">The sequence shown here is derived from an EMBL/GenBank/DDBJ whole genome shotgun (WGS) entry which is preliminary data.</text>
</comment>
<proteinExistence type="predicted"/>
<sequence length="38" mass="4407">MIFRTNLPNYMLSSKPKLVAQALSANYAENFKSFFHNI</sequence>